<protein>
    <submittedName>
        <fullName evidence="1">Uncharacterized protein</fullName>
    </submittedName>
</protein>
<keyword evidence="2" id="KW-1185">Reference proteome</keyword>
<dbReference type="Proteomes" id="UP000328092">
    <property type="component" value="Unassembled WGS sequence"/>
</dbReference>
<organism evidence="1 2">
    <name type="scientific">Bradyrhizobium ivorense</name>
    <dbReference type="NCBI Taxonomy" id="2511166"/>
    <lineage>
        <taxon>Bacteria</taxon>
        <taxon>Pseudomonadati</taxon>
        <taxon>Pseudomonadota</taxon>
        <taxon>Alphaproteobacteria</taxon>
        <taxon>Hyphomicrobiales</taxon>
        <taxon>Nitrobacteraceae</taxon>
        <taxon>Bradyrhizobium</taxon>
    </lineage>
</organism>
<evidence type="ECO:0000313" key="2">
    <source>
        <dbReference type="Proteomes" id="UP000328092"/>
    </source>
</evidence>
<proteinExistence type="predicted"/>
<dbReference type="AlphaFoldDB" id="A0A508TQD9"/>
<gene>
    <name evidence="1" type="ORF">CI1B_64030</name>
</gene>
<comment type="caution">
    <text evidence="1">The sequence shown here is derived from an EMBL/GenBank/DDBJ whole genome shotgun (WGS) entry which is preliminary data.</text>
</comment>
<name>A0A508TQD9_9BRAD</name>
<dbReference type="EMBL" id="CAADFC020000028">
    <property type="protein sequence ID" value="VIO76398.1"/>
    <property type="molecule type" value="Genomic_DNA"/>
</dbReference>
<reference evidence="1" key="1">
    <citation type="submission" date="2019-02" db="EMBL/GenBank/DDBJ databases">
        <authorList>
            <person name="Pothier F.J."/>
        </authorList>
    </citation>
    <scope>NUCLEOTIDE SEQUENCE</scope>
    <source>
        <strain evidence="1">CI-1B</strain>
    </source>
</reference>
<sequence length="223" mass="21916">MVVAVDVPMAEHPNVVGAVEVVDRLPSAGSAVAAVATGVWLPVMGSTPGVGTRAAELTPRLPISVEPSGMPVRAAPPGVIGVVALGVDEAAMLLAPEPHMPDIPAVSSTPDEVVIPEPCVSPDVGEIPDELSKVAPGLVVIPPPSNVDVAPNMADGDVPSVAHAVPVIGTAMLPVTVGAGLIPGEGSSVAPRPMPTGDTAEPVALVSGDVASIMGVGTAIPLT</sequence>
<evidence type="ECO:0000313" key="1">
    <source>
        <dbReference type="EMBL" id="VIO76398.1"/>
    </source>
</evidence>
<accession>A0A508TQD9</accession>